<dbReference type="AlphaFoldDB" id="A0AAE4BTL7"/>
<reference evidence="2" key="1">
    <citation type="submission" date="2023-07" db="EMBL/GenBank/DDBJ databases">
        <title>Genomic Encyclopedia of Type Strains, Phase IV (KMG-IV): sequencing the most valuable type-strain genomes for metagenomic binning, comparative biology and taxonomic classification.</title>
        <authorList>
            <person name="Goeker M."/>
        </authorList>
    </citation>
    <scope>NUCLEOTIDE SEQUENCE</scope>
    <source>
        <strain evidence="2">DSM 26174</strain>
    </source>
</reference>
<evidence type="ECO:0000259" key="1">
    <source>
        <dbReference type="Pfam" id="PF14343"/>
    </source>
</evidence>
<dbReference type="EMBL" id="JAVDQD010000003">
    <property type="protein sequence ID" value="MDR6239772.1"/>
    <property type="molecule type" value="Genomic_DNA"/>
</dbReference>
<dbReference type="Pfam" id="PF14343">
    <property type="entry name" value="PrcB_C"/>
    <property type="match status" value="1"/>
</dbReference>
<name>A0AAE4BTL7_9BACT</name>
<protein>
    <recommendedName>
        <fullName evidence="1">PrcB C-terminal domain-containing protein</fullName>
    </recommendedName>
</protein>
<organism evidence="2 3">
    <name type="scientific">Aureibacter tunicatorum</name>
    <dbReference type="NCBI Taxonomy" id="866807"/>
    <lineage>
        <taxon>Bacteria</taxon>
        <taxon>Pseudomonadati</taxon>
        <taxon>Bacteroidota</taxon>
        <taxon>Cytophagia</taxon>
        <taxon>Cytophagales</taxon>
        <taxon>Persicobacteraceae</taxon>
        <taxon>Aureibacter</taxon>
    </lineage>
</organism>
<keyword evidence="3" id="KW-1185">Reference proteome</keyword>
<sequence>MRNLLLMLMSVMLLSCSDSQTQSKNFTAVDIAQGNLLGAGEEGIQQENVVIKDEKSWNELLKKMDKVNDVSSHFSRQKVDFNKNMIIASFEGVKSSGGYGIALKVKPDSDKIIVEVKRISPEGMASMQMTQPYHIIEIPKSNLPVEFVNVD</sequence>
<feature type="domain" description="PrcB C-terminal" evidence="1">
    <location>
        <begin position="85"/>
        <end position="139"/>
    </location>
</feature>
<comment type="caution">
    <text evidence="2">The sequence shown here is derived from an EMBL/GenBank/DDBJ whole genome shotgun (WGS) entry which is preliminary data.</text>
</comment>
<evidence type="ECO:0000313" key="3">
    <source>
        <dbReference type="Proteomes" id="UP001185092"/>
    </source>
</evidence>
<dbReference type="InterPro" id="IPR025748">
    <property type="entry name" value="PrcB_C_dom"/>
</dbReference>
<dbReference type="Proteomes" id="UP001185092">
    <property type="component" value="Unassembled WGS sequence"/>
</dbReference>
<gene>
    <name evidence="2" type="ORF">HNQ88_002820</name>
</gene>
<evidence type="ECO:0000313" key="2">
    <source>
        <dbReference type="EMBL" id="MDR6239772.1"/>
    </source>
</evidence>
<dbReference type="RefSeq" id="WP_309939535.1">
    <property type="nucleotide sequence ID" value="NZ_AP025305.1"/>
</dbReference>
<dbReference type="PROSITE" id="PS51257">
    <property type="entry name" value="PROKAR_LIPOPROTEIN"/>
    <property type="match status" value="1"/>
</dbReference>
<proteinExistence type="predicted"/>
<accession>A0AAE4BTL7</accession>